<keyword evidence="3" id="KW-1185">Reference proteome</keyword>
<name>A0AAD5MG13_PARTN</name>
<dbReference type="AlphaFoldDB" id="A0AAD5MG13"/>
<organism evidence="2 3">
    <name type="scientific">Parelaphostrongylus tenuis</name>
    <name type="common">Meningeal worm</name>
    <dbReference type="NCBI Taxonomy" id="148309"/>
    <lineage>
        <taxon>Eukaryota</taxon>
        <taxon>Metazoa</taxon>
        <taxon>Ecdysozoa</taxon>
        <taxon>Nematoda</taxon>
        <taxon>Chromadorea</taxon>
        <taxon>Rhabditida</taxon>
        <taxon>Rhabditina</taxon>
        <taxon>Rhabditomorpha</taxon>
        <taxon>Strongyloidea</taxon>
        <taxon>Metastrongylidae</taxon>
        <taxon>Parelaphostrongylus</taxon>
    </lineage>
</organism>
<dbReference type="EMBL" id="JAHQIW010003090">
    <property type="protein sequence ID" value="KAJ1357290.1"/>
    <property type="molecule type" value="Genomic_DNA"/>
</dbReference>
<feature type="compositionally biased region" description="Polar residues" evidence="1">
    <location>
        <begin position="89"/>
        <end position="101"/>
    </location>
</feature>
<evidence type="ECO:0000313" key="3">
    <source>
        <dbReference type="Proteomes" id="UP001196413"/>
    </source>
</evidence>
<sequence length="141" mass="16491">MFFRSWYETHTSCRARIKPPPMDDNRDKKIEWEMCWIRTIREDGLSNYPTAHEQNRRLNKKDYVKLQQMQDASDGTKKKIVMKNWRSNFLSEKNAQQGNPNKTKDNPDELQRVDVSPRPAYSSHAALSACGPVPFNGTFRA</sequence>
<comment type="caution">
    <text evidence="2">The sequence shown here is derived from an EMBL/GenBank/DDBJ whole genome shotgun (WGS) entry which is preliminary data.</text>
</comment>
<dbReference type="Proteomes" id="UP001196413">
    <property type="component" value="Unassembled WGS sequence"/>
</dbReference>
<proteinExistence type="predicted"/>
<accession>A0AAD5MG13</accession>
<evidence type="ECO:0000313" key="2">
    <source>
        <dbReference type="EMBL" id="KAJ1357290.1"/>
    </source>
</evidence>
<feature type="compositionally biased region" description="Basic and acidic residues" evidence="1">
    <location>
        <begin position="102"/>
        <end position="112"/>
    </location>
</feature>
<protein>
    <submittedName>
        <fullName evidence="2">Uncharacterized protein</fullName>
    </submittedName>
</protein>
<feature type="region of interest" description="Disordered" evidence="1">
    <location>
        <begin position="89"/>
        <end position="133"/>
    </location>
</feature>
<evidence type="ECO:0000256" key="1">
    <source>
        <dbReference type="SAM" id="MobiDB-lite"/>
    </source>
</evidence>
<gene>
    <name evidence="2" type="ORF">KIN20_015414</name>
</gene>
<reference evidence="2" key="1">
    <citation type="submission" date="2021-06" db="EMBL/GenBank/DDBJ databases">
        <title>Parelaphostrongylus tenuis whole genome reference sequence.</title>
        <authorList>
            <person name="Garwood T.J."/>
            <person name="Larsen P.A."/>
            <person name="Fountain-Jones N.M."/>
            <person name="Garbe J.R."/>
            <person name="Macchietto M.G."/>
            <person name="Kania S.A."/>
            <person name="Gerhold R.W."/>
            <person name="Richards J.E."/>
            <person name="Wolf T.M."/>
        </authorList>
    </citation>
    <scope>NUCLEOTIDE SEQUENCE</scope>
    <source>
        <strain evidence="2">MNPRO001-30</strain>
        <tissue evidence="2">Meninges</tissue>
    </source>
</reference>